<organism evidence="1 2">
    <name type="scientific">Streptomyces osmaniensis</name>
    <dbReference type="NCBI Taxonomy" id="593134"/>
    <lineage>
        <taxon>Bacteria</taxon>
        <taxon>Bacillati</taxon>
        <taxon>Actinomycetota</taxon>
        <taxon>Actinomycetes</taxon>
        <taxon>Kitasatosporales</taxon>
        <taxon>Streptomycetaceae</taxon>
        <taxon>Streptomyces</taxon>
    </lineage>
</organism>
<accession>A0ABP6YLI5</accession>
<dbReference type="EMBL" id="BAABCE010000019">
    <property type="protein sequence ID" value="GAA3583067.1"/>
    <property type="molecule type" value="Genomic_DNA"/>
</dbReference>
<sequence>MTRASSYFQVPLPTDPLAIEAMTEGPVGGACHWLCGCVALVVSSVGPFGMKVAQVCGTIDGLDRSS</sequence>
<evidence type="ECO:0000313" key="1">
    <source>
        <dbReference type="EMBL" id="GAA3583067.1"/>
    </source>
</evidence>
<protein>
    <submittedName>
        <fullName evidence="1">Uncharacterized protein</fullName>
    </submittedName>
</protein>
<comment type="caution">
    <text evidence="1">The sequence shown here is derived from an EMBL/GenBank/DDBJ whole genome shotgun (WGS) entry which is preliminary data.</text>
</comment>
<gene>
    <name evidence="1" type="ORF">GCM10022295_75310</name>
</gene>
<name>A0ABP6YLI5_9ACTN</name>
<reference evidence="2" key="1">
    <citation type="journal article" date="2019" name="Int. J. Syst. Evol. Microbiol.">
        <title>The Global Catalogue of Microorganisms (GCM) 10K type strain sequencing project: providing services to taxonomists for standard genome sequencing and annotation.</title>
        <authorList>
            <consortium name="The Broad Institute Genomics Platform"/>
            <consortium name="The Broad Institute Genome Sequencing Center for Infectious Disease"/>
            <person name="Wu L."/>
            <person name="Ma J."/>
        </authorList>
    </citation>
    <scope>NUCLEOTIDE SEQUENCE [LARGE SCALE GENOMIC DNA]</scope>
    <source>
        <strain evidence="2">JCM 17656</strain>
    </source>
</reference>
<keyword evidence="2" id="KW-1185">Reference proteome</keyword>
<dbReference type="Proteomes" id="UP001500707">
    <property type="component" value="Unassembled WGS sequence"/>
</dbReference>
<evidence type="ECO:0000313" key="2">
    <source>
        <dbReference type="Proteomes" id="UP001500707"/>
    </source>
</evidence>
<proteinExistence type="predicted"/>